<feature type="domain" description="Protein kinase" evidence="6">
    <location>
        <begin position="13"/>
        <end position="293"/>
    </location>
</feature>
<dbReference type="OrthoDB" id="5979581at2759"/>
<dbReference type="InterPro" id="IPR000719">
    <property type="entry name" value="Prot_kinase_dom"/>
</dbReference>
<evidence type="ECO:0000313" key="8">
    <source>
        <dbReference type="RefSeq" id="XP_027204814.1"/>
    </source>
</evidence>
<dbReference type="PROSITE" id="PS50011">
    <property type="entry name" value="PROTEIN_KINASE_DOM"/>
    <property type="match status" value="1"/>
</dbReference>
<dbReference type="KEGG" id="dpte:113798466"/>
<dbReference type="SMART" id="SM00220">
    <property type="entry name" value="S_TKc"/>
    <property type="match status" value="1"/>
</dbReference>
<dbReference type="InterPro" id="IPR017441">
    <property type="entry name" value="Protein_kinase_ATP_BS"/>
</dbReference>
<accession>A0A6P6YIU5</accession>
<evidence type="ECO:0000256" key="3">
    <source>
        <dbReference type="ARBA" id="ARBA00022840"/>
    </source>
</evidence>
<evidence type="ECO:0000256" key="4">
    <source>
        <dbReference type="PROSITE-ProRule" id="PRU10141"/>
    </source>
</evidence>
<dbReference type="AlphaFoldDB" id="A0A6P6YIU5"/>
<dbReference type="OMA" id="MSINTHR"/>
<evidence type="ECO:0000256" key="5">
    <source>
        <dbReference type="RuleBase" id="RU000304"/>
    </source>
</evidence>
<keyword evidence="3 4" id="KW-0067">ATP-binding</keyword>
<evidence type="ECO:0000256" key="2">
    <source>
        <dbReference type="ARBA" id="ARBA00022741"/>
    </source>
</evidence>
<dbReference type="Proteomes" id="UP000515146">
    <property type="component" value="Unplaced"/>
</dbReference>
<feature type="binding site" evidence="4">
    <location>
        <position position="43"/>
    </location>
    <ligand>
        <name>ATP</name>
        <dbReference type="ChEBI" id="CHEBI:30616"/>
    </ligand>
</feature>
<dbReference type="Gene3D" id="1.10.510.10">
    <property type="entry name" value="Transferase(Phosphotransferase) domain 1"/>
    <property type="match status" value="1"/>
</dbReference>
<name>A0A6P6YIU5_DERPT</name>
<dbReference type="RefSeq" id="XP_027204814.1">
    <property type="nucleotide sequence ID" value="XM_027349013.1"/>
</dbReference>
<sequence>MSMLAGDILNDRYVINKKLGSGSFGYVYSGKDQENIFHMIAIKIEKPNPKQMNISYLYNEYNVYRFLNNNHQGFPKFYHFQKSFDNERKFIIIEQLYRNLNQLFDMCEQRFTFDTILEIAIQIIARIETLHSIGFIHRDLKPENFMIGFPQTQQYRIIHLIDFGLCQRYRNPYTMEHFSPSCHNRVVGSMLFMSCNSHFQLKQSRRDDLESLAYLLLYFLNGKNLPWNTNSANAFAKNNPLQHCRKVGSMKQCLTPDELFKNHSKVFANFLSYVRNLDFTDEPDYEMIRSEFIKFKSKKEIKFSWES</sequence>
<dbReference type="InterPro" id="IPR008271">
    <property type="entry name" value="Ser/Thr_kinase_AS"/>
</dbReference>
<dbReference type="InParanoid" id="A0A6P6YIU5"/>
<keyword evidence="7" id="KW-1185">Reference proteome</keyword>
<dbReference type="SUPFAM" id="SSF56112">
    <property type="entry name" value="Protein kinase-like (PK-like)"/>
    <property type="match status" value="1"/>
</dbReference>
<keyword evidence="5" id="KW-0723">Serine/threonine-protein kinase</keyword>
<protein>
    <recommendedName>
        <fullName evidence="1">non-specific serine/threonine protein kinase</fullName>
        <ecNumber evidence="1">2.7.11.1</ecNumber>
    </recommendedName>
</protein>
<organism evidence="7 8">
    <name type="scientific">Dermatophagoides pteronyssinus</name>
    <name type="common">European house dust mite</name>
    <dbReference type="NCBI Taxonomy" id="6956"/>
    <lineage>
        <taxon>Eukaryota</taxon>
        <taxon>Metazoa</taxon>
        <taxon>Ecdysozoa</taxon>
        <taxon>Arthropoda</taxon>
        <taxon>Chelicerata</taxon>
        <taxon>Arachnida</taxon>
        <taxon>Acari</taxon>
        <taxon>Acariformes</taxon>
        <taxon>Sarcoptiformes</taxon>
        <taxon>Astigmata</taxon>
        <taxon>Psoroptidia</taxon>
        <taxon>Analgoidea</taxon>
        <taxon>Pyroglyphidae</taxon>
        <taxon>Dermatophagoidinae</taxon>
        <taxon>Dermatophagoides</taxon>
    </lineage>
</organism>
<dbReference type="InterPro" id="IPR050235">
    <property type="entry name" value="CK1_Ser-Thr_kinase"/>
</dbReference>
<dbReference type="GO" id="GO:0004674">
    <property type="term" value="F:protein serine/threonine kinase activity"/>
    <property type="evidence" value="ECO:0007669"/>
    <property type="project" value="UniProtKB-KW"/>
</dbReference>
<dbReference type="PANTHER" id="PTHR11909">
    <property type="entry name" value="CASEIN KINASE-RELATED"/>
    <property type="match status" value="1"/>
</dbReference>
<dbReference type="GO" id="GO:0005524">
    <property type="term" value="F:ATP binding"/>
    <property type="evidence" value="ECO:0007669"/>
    <property type="project" value="UniProtKB-UniRule"/>
</dbReference>
<dbReference type="PROSITE" id="PS00108">
    <property type="entry name" value="PROTEIN_KINASE_ST"/>
    <property type="match status" value="1"/>
</dbReference>
<keyword evidence="5" id="KW-0808">Transferase</keyword>
<dbReference type="InterPro" id="IPR011009">
    <property type="entry name" value="Kinase-like_dom_sf"/>
</dbReference>
<keyword evidence="2 4" id="KW-0547">Nucleotide-binding</keyword>
<dbReference type="PROSITE" id="PS00107">
    <property type="entry name" value="PROTEIN_KINASE_ATP"/>
    <property type="match status" value="1"/>
</dbReference>
<comment type="similarity">
    <text evidence="5">Belongs to the protein kinase superfamily.</text>
</comment>
<dbReference type="EC" id="2.7.11.1" evidence="1"/>
<dbReference type="Pfam" id="PF00069">
    <property type="entry name" value="Pkinase"/>
    <property type="match status" value="1"/>
</dbReference>
<evidence type="ECO:0000259" key="6">
    <source>
        <dbReference type="PROSITE" id="PS50011"/>
    </source>
</evidence>
<reference evidence="8" key="1">
    <citation type="submission" date="2025-08" db="UniProtKB">
        <authorList>
            <consortium name="RefSeq"/>
        </authorList>
    </citation>
    <scope>IDENTIFICATION</scope>
    <source>
        <strain evidence="8">Airmid</strain>
    </source>
</reference>
<proteinExistence type="inferred from homology"/>
<evidence type="ECO:0000313" key="7">
    <source>
        <dbReference type="Proteomes" id="UP000515146"/>
    </source>
</evidence>
<keyword evidence="5" id="KW-0418">Kinase</keyword>
<evidence type="ECO:0000256" key="1">
    <source>
        <dbReference type="ARBA" id="ARBA00012513"/>
    </source>
</evidence>
<gene>
    <name evidence="8" type="primary">LOC113798466</name>
</gene>